<dbReference type="PANTHER" id="PTHR37310">
    <property type="entry name" value="CYTOPLASMIC PROTEIN-RELATED"/>
    <property type="match status" value="1"/>
</dbReference>
<accession>A0A6G7WI04</accession>
<dbReference type="Gene3D" id="1.20.1270.360">
    <property type="match status" value="1"/>
</dbReference>
<dbReference type="KEGG" id="jpo:G7058_07505"/>
<dbReference type="AlphaFoldDB" id="A0A6G7WI04"/>
<dbReference type="PANTHER" id="PTHR37310:SF1">
    <property type="entry name" value="CYTOPLASMIC PROTEIN"/>
    <property type="match status" value="1"/>
</dbReference>
<dbReference type="CDD" id="cd08026">
    <property type="entry name" value="DUF326"/>
    <property type="match status" value="1"/>
</dbReference>
<gene>
    <name evidence="1" type="ORF">G7058_07505</name>
</gene>
<proteinExistence type="predicted"/>
<dbReference type="InterPro" id="IPR005560">
    <property type="entry name" value="Csp_YhjQ"/>
</dbReference>
<name>A0A6G7WI04_9LACT</name>
<dbReference type="RefSeq" id="WP_166062943.1">
    <property type="nucleotide sequence ID" value="NZ_CP049889.1"/>
</dbReference>
<sequence length="110" mass="12264">MMDATLETLVEKVRACQKACNMCFDACLKEDHMMAECIRSDRECADMCGIVLDFSQRESKLFPDLVAVCARACGMCADECEKHDHDHCQECAKACRACEEACNAYVAAHN</sequence>
<dbReference type="EMBL" id="CP049889">
    <property type="protein sequence ID" value="QIK51882.1"/>
    <property type="molecule type" value="Genomic_DNA"/>
</dbReference>
<evidence type="ECO:0000313" key="2">
    <source>
        <dbReference type="Proteomes" id="UP000501830"/>
    </source>
</evidence>
<organism evidence="1 2">
    <name type="scientific">Jeotgalibaca porci</name>
    <dbReference type="NCBI Taxonomy" id="1868793"/>
    <lineage>
        <taxon>Bacteria</taxon>
        <taxon>Bacillati</taxon>
        <taxon>Bacillota</taxon>
        <taxon>Bacilli</taxon>
        <taxon>Lactobacillales</taxon>
        <taxon>Carnobacteriaceae</taxon>
        <taxon>Jeotgalibaca</taxon>
    </lineage>
</organism>
<evidence type="ECO:0000313" key="1">
    <source>
        <dbReference type="EMBL" id="QIK51882.1"/>
    </source>
</evidence>
<protein>
    <submittedName>
        <fullName evidence="1">Four-helix bundle copper-binding protein</fullName>
    </submittedName>
</protein>
<dbReference type="GeneID" id="94553125"/>
<dbReference type="InterPro" id="IPR044543">
    <property type="entry name" value="YHJQ-like"/>
</dbReference>
<dbReference type="Proteomes" id="UP000501830">
    <property type="component" value="Chromosome"/>
</dbReference>
<keyword evidence="2" id="KW-1185">Reference proteome</keyword>
<dbReference type="Pfam" id="PF03860">
    <property type="entry name" value="Csp"/>
    <property type="match status" value="1"/>
</dbReference>
<reference evidence="1 2" key="1">
    <citation type="journal article" date="2017" name="Int. J. Syst. Evol. Microbiol.">
        <title>Jeotgalibaca porci sp. nov. and Jeotgalibaca arthritidis sp. nov., isolated from pigs, and emended description of the genus Jeotgalibaca.</title>
        <authorList>
            <person name="Zamora L."/>
            <person name="Perez-Sancho M."/>
            <person name="Dominguez L."/>
            <person name="Fernandez-Garayzabal J.F."/>
            <person name="Vela A.I."/>
        </authorList>
    </citation>
    <scope>NUCLEOTIDE SEQUENCE [LARGE SCALE GENOMIC DNA]</scope>
    <source>
        <strain evidence="1 2">CCUG 69148</strain>
    </source>
</reference>